<evidence type="ECO:0000313" key="6">
    <source>
        <dbReference type="EMBL" id="MBP1042145.1"/>
    </source>
</evidence>
<evidence type="ECO:0000313" key="7">
    <source>
        <dbReference type="Proteomes" id="UP000674938"/>
    </source>
</evidence>
<dbReference type="Gene3D" id="1.20.1270.50">
    <property type="entry name" value="Glycoside hydrolase family 38, central domain"/>
    <property type="match status" value="1"/>
</dbReference>
<dbReference type="Pfam" id="PF09261">
    <property type="entry name" value="Alpha-mann_mid"/>
    <property type="match status" value="1"/>
</dbReference>
<dbReference type="FunFam" id="3.20.110.10:FF:000002">
    <property type="entry name" value="alpha-mannosidase 2C1 isoform X1"/>
    <property type="match status" value="1"/>
</dbReference>
<proteinExistence type="inferred from homology"/>
<evidence type="ECO:0000256" key="2">
    <source>
        <dbReference type="ARBA" id="ARBA00022723"/>
    </source>
</evidence>
<dbReference type="SMART" id="SM00872">
    <property type="entry name" value="Alpha-mann_mid"/>
    <property type="match status" value="1"/>
</dbReference>
<dbReference type="InterPro" id="IPR011013">
    <property type="entry name" value="Gal_mutarotase_sf_dom"/>
</dbReference>
<evidence type="ECO:0000256" key="4">
    <source>
        <dbReference type="ARBA" id="ARBA00023295"/>
    </source>
</evidence>
<keyword evidence="2" id="KW-0479">Metal-binding</keyword>
<dbReference type="GO" id="GO:0046872">
    <property type="term" value="F:metal ion binding"/>
    <property type="evidence" value="ECO:0007669"/>
    <property type="project" value="UniProtKB-KW"/>
</dbReference>
<dbReference type="GO" id="GO:0004559">
    <property type="term" value="F:alpha-mannosidase activity"/>
    <property type="evidence" value="ECO:0007669"/>
    <property type="project" value="InterPro"/>
</dbReference>
<dbReference type="EMBL" id="JAEEGA010000009">
    <property type="protein sequence ID" value="MBP1042145.1"/>
    <property type="molecule type" value="Genomic_DNA"/>
</dbReference>
<evidence type="ECO:0000256" key="3">
    <source>
        <dbReference type="ARBA" id="ARBA00022801"/>
    </source>
</evidence>
<keyword evidence="4" id="KW-0326">Glycosidase</keyword>
<dbReference type="SUPFAM" id="SSF88688">
    <property type="entry name" value="Families 57/38 glycoside transferase middle domain"/>
    <property type="match status" value="1"/>
</dbReference>
<dbReference type="InterPro" id="IPR011682">
    <property type="entry name" value="Glyco_hydro_38_C"/>
</dbReference>
<keyword evidence="3" id="KW-0378">Hydrolase</keyword>
<protein>
    <submittedName>
        <fullName evidence="6">Alpha-mannosidase</fullName>
    </submittedName>
</protein>
<dbReference type="InterPro" id="IPR027291">
    <property type="entry name" value="Glyco_hydro_38_N_sf"/>
</dbReference>
<dbReference type="GO" id="GO:0009313">
    <property type="term" value="P:oligosaccharide catabolic process"/>
    <property type="evidence" value="ECO:0007669"/>
    <property type="project" value="TreeGrafter"/>
</dbReference>
<dbReference type="InterPro" id="IPR037094">
    <property type="entry name" value="Glyco_hydro_38_cen_sf"/>
</dbReference>
<name>A0A940PC93_9ENTE</name>
<dbReference type="SUPFAM" id="SSF74650">
    <property type="entry name" value="Galactose mutarotase-like"/>
    <property type="match status" value="1"/>
</dbReference>
<sequence>MNHYDESKKYDAVIQELWHRSFTKLAHLSEFQLSESAYFSWNQETGQPSQVYQSDQGIGGLDTHYRLQQRIEIEPLWAGKNLHVHVSTSDTDMWNTNNPQFLVLVNGEIIRALDINHNFFQLTPHSSEGDVFKIELFVYANTAKQDIFIESWLSDKQEEVYQLHYLFKGLKEAVDYSQPDSSEHKQLQALLTEMYLQLDLTTDQLAFKQSVKETLLLVEAKDSLFGNHNLIQEHVIGHTHIDISWLWAIDQTAEKAVRSFSNAVYLLTRYPEMKFMSSQPILYQFVKQHAPELYNQIKAFVKSGRWEVEGSMYLESDINLASGEALIRQIAHGKRFFKEEFNKENKVLWLPDVFGYTASLPQIMKKSGIEYFLTSKIDWNDTNKMPHDTFYWQGIDGSQVLTQFLTTADHREDRQFNVTYNGRLNASQVKGTWANYKNKEISNHVLQCYGFGDGGGGPTEEMLEYQRFFGKGVPGFPQTTQSFVRTFFETLAADIESKSVPKWRGELYLEYHRGVYTTEGQIKKMNRRAESLLLATEILGVISQSLINMSYPDEELDGLWQLLLINHFHDILPGTSIREVKDEALGRYQTIIESCQGLIENRLSRIGESRHQGRPGAIVFNPTSFYRNELIQVMDQDHQLEEVLVENIPPMGYVFLPQRRIQAENEQLSVYTKEGILSNLHYRVTLNQSGEIVQLFDKSLQEELIQADEVANRFELYDDRPWEYEAWNLEKSYRDKGQLLGEEASIALLINTALKTIIRVKRAFLQSEMEQDIIFYRHTKRIDFVTRVNWRETKQLLKVSFPLNVYTNVATHDIQFGNIERNVFKNTSWDEAKFEVCAHKFVDLSEPGYGVAVLNDAKYGHSVDESTISISLLRSTSYPNPEADIGCHEFTYALYPHEGDFRQGSVYREAYGLNQPCLSMTIDGTQELGLAEMFSGLRLDQENIICETIKLADRNDGIVVRLYESWGKKTTAILASDFGQSVSAYESDLLEENLIPLEMMRQDRLKVVFAPYEIKTILLKVN</sequence>
<dbReference type="Gene3D" id="3.20.110.10">
    <property type="entry name" value="Glycoside hydrolase 38, N terminal domain"/>
    <property type="match status" value="1"/>
</dbReference>
<accession>A0A940PC93</accession>
<dbReference type="PANTHER" id="PTHR46017">
    <property type="entry name" value="ALPHA-MANNOSIDASE 2C1"/>
    <property type="match status" value="1"/>
</dbReference>
<dbReference type="AlphaFoldDB" id="A0A940PC93"/>
<dbReference type="SUPFAM" id="SSF88713">
    <property type="entry name" value="Glycoside hydrolase/deacetylase"/>
    <property type="match status" value="1"/>
</dbReference>
<comment type="similarity">
    <text evidence="1">Belongs to the glycosyl hydrolase 38 family.</text>
</comment>
<dbReference type="GO" id="GO:0006013">
    <property type="term" value="P:mannose metabolic process"/>
    <property type="evidence" value="ECO:0007669"/>
    <property type="project" value="InterPro"/>
</dbReference>
<evidence type="ECO:0000256" key="1">
    <source>
        <dbReference type="ARBA" id="ARBA00009792"/>
    </source>
</evidence>
<dbReference type="FunFam" id="1.20.1270.50:FF:000004">
    <property type="entry name" value="alpha-mannosidase 2C1 isoform X1"/>
    <property type="match status" value="1"/>
</dbReference>
<dbReference type="InterPro" id="IPR041147">
    <property type="entry name" value="GH38_C"/>
</dbReference>
<dbReference type="InterPro" id="IPR028995">
    <property type="entry name" value="Glyco_hydro_57/38_cen_sf"/>
</dbReference>
<dbReference type="GO" id="GO:0030246">
    <property type="term" value="F:carbohydrate binding"/>
    <property type="evidence" value="ECO:0007669"/>
    <property type="project" value="InterPro"/>
</dbReference>
<keyword evidence="7" id="KW-1185">Reference proteome</keyword>
<dbReference type="PANTHER" id="PTHR46017:SF1">
    <property type="entry name" value="ALPHA-MANNOSIDASE 2C1"/>
    <property type="match status" value="1"/>
</dbReference>
<gene>
    <name evidence="6" type="ORF">I6N95_14085</name>
</gene>
<comment type="caution">
    <text evidence="6">The sequence shown here is derived from an EMBL/GenBank/DDBJ whole genome shotgun (WGS) entry which is preliminary data.</text>
</comment>
<dbReference type="Pfam" id="PF17677">
    <property type="entry name" value="Glyco_hydro38C2"/>
    <property type="match status" value="1"/>
</dbReference>
<reference evidence="6" key="1">
    <citation type="submission" date="2020-12" db="EMBL/GenBank/DDBJ databases">
        <title>Vagococcus allomyrinae sp. nov. and Enterococcus lavae sp. nov., isolated from the larvae of Allomyrina dichotoma.</title>
        <authorList>
            <person name="Lee S.D."/>
        </authorList>
    </citation>
    <scope>NUCLEOTIDE SEQUENCE</scope>
    <source>
        <strain evidence="6">BWB3-3</strain>
    </source>
</reference>
<feature type="domain" description="Glycoside hydrolase family 38 central" evidence="5">
    <location>
        <begin position="510"/>
        <end position="588"/>
    </location>
</feature>
<dbReference type="InterPro" id="IPR015341">
    <property type="entry name" value="Glyco_hydro_38_cen"/>
</dbReference>
<organism evidence="6 7">
    <name type="scientific">Vagococcus allomyrinae</name>
    <dbReference type="NCBI Taxonomy" id="2794353"/>
    <lineage>
        <taxon>Bacteria</taxon>
        <taxon>Bacillati</taxon>
        <taxon>Bacillota</taxon>
        <taxon>Bacilli</taxon>
        <taxon>Lactobacillales</taxon>
        <taxon>Enterococcaceae</taxon>
        <taxon>Vagococcus</taxon>
    </lineage>
</organism>
<dbReference type="InterPro" id="IPR000602">
    <property type="entry name" value="Glyco_hydro_38_N"/>
</dbReference>
<dbReference type="RefSeq" id="WP_209529069.1">
    <property type="nucleotide sequence ID" value="NZ_JAEEGA010000009.1"/>
</dbReference>
<dbReference type="Proteomes" id="UP000674938">
    <property type="component" value="Unassembled WGS sequence"/>
</dbReference>
<dbReference type="InterPro" id="IPR011330">
    <property type="entry name" value="Glyco_hydro/deAcase_b/a-brl"/>
</dbReference>
<dbReference type="Gene3D" id="2.60.40.2220">
    <property type="match status" value="1"/>
</dbReference>
<dbReference type="Pfam" id="PF01074">
    <property type="entry name" value="Glyco_hydro_38N"/>
    <property type="match status" value="1"/>
</dbReference>
<dbReference type="Gene3D" id="2.70.98.30">
    <property type="entry name" value="Golgi alpha-mannosidase II, domain 4"/>
    <property type="match status" value="1"/>
</dbReference>
<evidence type="ECO:0000259" key="5">
    <source>
        <dbReference type="SMART" id="SM00872"/>
    </source>
</evidence>
<dbReference type="Pfam" id="PF07748">
    <property type="entry name" value="Glyco_hydro_38C"/>
    <property type="match status" value="1"/>
</dbReference>
<dbReference type="CDD" id="cd10789">
    <property type="entry name" value="GH38N_AMII_ER_cytosolic"/>
    <property type="match status" value="1"/>
</dbReference>